<dbReference type="Gene3D" id="2.60.40.3930">
    <property type="match status" value="3"/>
</dbReference>
<reference evidence="4 5" key="1">
    <citation type="submission" date="2012-01" db="EMBL/GenBank/DDBJ databases">
        <title>The Genome Sequence of Helcococcus kunzii ATCC 51366.</title>
        <authorList>
            <consortium name="The Broad Institute Genome Sequencing Platform"/>
            <person name="Earl A."/>
            <person name="Ward D."/>
            <person name="Feldgarden M."/>
            <person name="Gevers D."/>
            <person name="Huys G."/>
            <person name="Young S.K."/>
            <person name="Zeng Q."/>
            <person name="Gargeya S."/>
            <person name="Fitzgerald M."/>
            <person name="Haas B."/>
            <person name="Abouelleil A."/>
            <person name="Alvarado L."/>
            <person name="Arachchi H.M."/>
            <person name="Berlin A."/>
            <person name="Chapman S.B."/>
            <person name="Gearin G."/>
            <person name="Goldberg J."/>
            <person name="Griggs A."/>
            <person name="Gujja S."/>
            <person name="Hansen M."/>
            <person name="Heiman D."/>
            <person name="Howarth C."/>
            <person name="Larimer J."/>
            <person name="Lui A."/>
            <person name="MacDonald P.J.P."/>
            <person name="McCowen C."/>
            <person name="Montmayeur A."/>
            <person name="Murphy C."/>
            <person name="Neiman D."/>
            <person name="Pearson M."/>
            <person name="Priest M."/>
            <person name="Roberts A."/>
            <person name="Saif S."/>
            <person name="Shea T."/>
            <person name="Sisk P."/>
            <person name="Stolte C."/>
            <person name="Sykes S."/>
            <person name="Wortman J."/>
            <person name="Nusbaum C."/>
            <person name="Birren B."/>
        </authorList>
    </citation>
    <scope>NUCLEOTIDE SEQUENCE [LARGE SCALE GENOMIC DNA]</scope>
    <source>
        <strain evidence="4 5">ATCC 51366</strain>
    </source>
</reference>
<feature type="domain" description="T-Q ester bond containing" evidence="3">
    <location>
        <begin position="546"/>
        <end position="665"/>
    </location>
</feature>
<feature type="domain" description="SpaA-like prealbumin fold" evidence="2">
    <location>
        <begin position="226"/>
        <end position="304"/>
    </location>
</feature>
<dbReference type="Gene3D" id="2.60.40.10">
    <property type="entry name" value="Immunoglobulins"/>
    <property type="match status" value="3"/>
</dbReference>
<evidence type="ECO:0000313" key="4">
    <source>
        <dbReference type="EMBL" id="EHR34835.1"/>
    </source>
</evidence>
<dbReference type="OrthoDB" id="3265073at2"/>
<keyword evidence="5" id="KW-1185">Reference proteome</keyword>
<accession>H3NML6</accession>
<dbReference type="Proteomes" id="UP000004191">
    <property type="component" value="Unassembled WGS sequence"/>
</dbReference>
<feature type="domain" description="T-Q ester bond containing" evidence="3">
    <location>
        <begin position="669"/>
        <end position="788"/>
    </location>
</feature>
<name>H3NML6_9FIRM</name>
<dbReference type="InterPro" id="IPR041100">
    <property type="entry name" value="TQ"/>
</dbReference>
<keyword evidence="1" id="KW-0472">Membrane</keyword>
<dbReference type="eggNOG" id="COG4932">
    <property type="taxonomic scope" value="Bacteria"/>
</dbReference>
<organism evidence="4 5">
    <name type="scientific">Helcococcus kunzii ATCC 51366</name>
    <dbReference type="NCBI Taxonomy" id="883114"/>
    <lineage>
        <taxon>Bacteria</taxon>
        <taxon>Bacillati</taxon>
        <taxon>Bacillota</taxon>
        <taxon>Tissierellia</taxon>
        <taxon>Tissierellales</taxon>
        <taxon>Peptoniphilaceae</taxon>
        <taxon>Helcococcus</taxon>
    </lineage>
</organism>
<dbReference type="InterPro" id="IPR041033">
    <property type="entry name" value="SpaA_PFL_dom_1"/>
</dbReference>
<gene>
    <name evidence="4" type="ORF">HMPREF9709_00577</name>
</gene>
<sequence>MTNKLIKKVFSLLIIVTMLIGFLPIKNTSASQEYFYVNNSKVNAHTGTVLVNTRLSKHGNLVHRIGDKIQGTTYYQIASNGAMTGKPFICIEVGTQFSSYKTYGKNGSKYIRNGEYKNDKIRAFISYMNYKGMHNLPTLMQMSVWALLGQVKLDNGQANDIVSEFEKKFAKNSNSNIFKGAKLYQYQDIAHDGQRLISYDYEKIEEYDLDIQKESDQRNITDLAKSSYKLDEAKYGIFETKDNALKNTNVLAVLTTDKSGKTNKIRLKSGKYFVKEISAPLGFKLDKNVYTVDLTKDNVTLKLKDSPKYNLLSIMLKKTNEKGINLEGAEFKVNYYDGIYEDVSKLKPLKTWIFKTDKNGQFGFEEKFKIGGDELIKDAEGKSIGLIGTYEFIETKAPNGFKLNHQKVLSHVKDDGNRTYTGDEGTIYNIPKVVNERQELIINKIDYKNGLNIKDTTSFKIFNNGNDVSMHLIGDNGKYIYSENKGNKSEIKTDKFGNLFIKGLPNGKYEVLETKAPHNYIKTDEKFTVVMANNDERLVISNEAKPSISTKAFDNSTLKKSHMPTELVEIRDRVEYNNLLYGKNYTIKGELIDKATGTPLQDSKGKITSQKTFIAKKEKGFIDLIFKIPANKLRGKEIVVFEELYKDEKLLTSHKDINDQNQTTKVENPSISTQFIEKTSKDKILNPIGKVDLIDIVKFNNLVVGEQYKLKLTIMDKETKKTLIVNDKKVEQEVKFTANTKSGNVEVPLQLNVSKIAGKTLIAFEELYYKDELIAFHKDINDKNQTIEISNPTLKTNAVDDISGNKEIIPEKMITIKDEISYDGLIVGKKYTIKGKLMDKENKAVIKDKNDKEILSEITFVPKTTKGKIDLKFTVDSSLVIGKEIVVFEDLYIENTLLVSHSDINDKDQTVKIKEKEKIKETPKTIQHNNPRTGDAGIIGFVSLILMSIFMFLIIRKSKKI</sequence>
<evidence type="ECO:0000256" key="1">
    <source>
        <dbReference type="SAM" id="Phobius"/>
    </source>
</evidence>
<dbReference type="RefSeq" id="WP_005397816.1">
    <property type="nucleotide sequence ID" value="NZ_JH601088.1"/>
</dbReference>
<dbReference type="Pfam" id="PF17802">
    <property type="entry name" value="SpaA"/>
    <property type="match status" value="3"/>
</dbReference>
<feature type="domain" description="T-Q ester bond containing" evidence="3">
    <location>
        <begin position="792"/>
        <end position="912"/>
    </location>
</feature>
<dbReference type="HOGENOM" id="CLU_004783_0_0_9"/>
<dbReference type="STRING" id="883114.HMPREF9709_00577"/>
<dbReference type="EMBL" id="AGEI01000016">
    <property type="protein sequence ID" value="EHR34835.1"/>
    <property type="molecule type" value="Genomic_DNA"/>
</dbReference>
<dbReference type="InterPro" id="IPR013783">
    <property type="entry name" value="Ig-like_fold"/>
</dbReference>
<dbReference type="AlphaFoldDB" id="H3NML6"/>
<evidence type="ECO:0000259" key="3">
    <source>
        <dbReference type="Pfam" id="PF18202"/>
    </source>
</evidence>
<comment type="caution">
    <text evidence="4">The sequence shown here is derived from an EMBL/GenBank/DDBJ whole genome shotgun (WGS) entry which is preliminary data.</text>
</comment>
<evidence type="ECO:0000313" key="5">
    <source>
        <dbReference type="Proteomes" id="UP000004191"/>
    </source>
</evidence>
<feature type="domain" description="SpaA-like prealbumin fold" evidence="2">
    <location>
        <begin position="439"/>
        <end position="542"/>
    </location>
</feature>
<dbReference type="NCBIfam" id="NF033903">
    <property type="entry name" value="VaFE_rpt"/>
    <property type="match status" value="3"/>
</dbReference>
<evidence type="ECO:0008006" key="6">
    <source>
        <dbReference type="Google" id="ProtNLM"/>
    </source>
</evidence>
<evidence type="ECO:0000259" key="2">
    <source>
        <dbReference type="Pfam" id="PF17802"/>
    </source>
</evidence>
<feature type="domain" description="SpaA-like prealbumin fold" evidence="2">
    <location>
        <begin position="313"/>
        <end position="421"/>
    </location>
</feature>
<keyword evidence="1" id="KW-1133">Transmembrane helix</keyword>
<keyword evidence="1" id="KW-0812">Transmembrane</keyword>
<protein>
    <recommendedName>
        <fullName evidence="6">LPXTG-domain-containing protein cell wall anchor domain</fullName>
    </recommendedName>
</protein>
<feature type="transmembrane region" description="Helical" evidence="1">
    <location>
        <begin position="936"/>
        <end position="955"/>
    </location>
</feature>
<dbReference type="Pfam" id="PF18202">
    <property type="entry name" value="TQ"/>
    <property type="match status" value="3"/>
</dbReference>
<dbReference type="GeneID" id="96998584"/>
<proteinExistence type="predicted"/>